<evidence type="ECO:0000259" key="3">
    <source>
        <dbReference type="SMART" id="SM00093"/>
    </source>
</evidence>
<protein>
    <submittedName>
        <fullName evidence="4">Serpin family</fullName>
    </submittedName>
</protein>
<dbReference type="Gene3D" id="3.30.497.10">
    <property type="entry name" value="Antithrombin, subunit I, domain 2"/>
    <property type="match status" value="1"/>
</dbReference>
<dbReference type="SMART" id="SM00093">
    <property type="entry name" value="SERPIN"/>
    <property type="match status" value="1"/>
</dbReference>
<dbReference type="PANTHER" id="PTHR11461:SF315">
    <property type="entry name" value="SERPIN-Z3-LIKE"/>
    <property type="match status" value="1"/>
</dbReference>
<evidence type="ECO:0000313" key="4">
    <source>
        <dbReference type="EMBL" id="PON89137.1"/>
    </source>
</evidence>
<dbReference type="InterPro" id="IPR042185">
    <property type="entry name" value="Serpin_sf_2"/>
</dbReference>
<dbReference type="GO" id="GO:0004867">
    <property type="term" value="F:serine-type endopeptidase inhibitor activity"/>
    <property type="evidence" value="ECO:0007669"/>
    <property type="project" value="InterPro"/>
</dbReference>
<dbReference type="SUPFAM" id="SSF56574">
    <property type="entry name" value="Serpins"/>
    <property type="match status" value="1"/>
</dbReference>
<feature type="domain" description="Serpin" evidence="3">
    <location>
        <begin position="89"/>
        <end position="453"/>
    </location>
</feature>
<sequence>MELSMQIVKKAPVDQDSKYLEKNLLFSPMTTLLSKVASGLVDQDSKYLEKNLLFSPMTTLLSMVASGLKGKVLRIDTVELSRQIMKQFLLNEEHELEKNFMFSPLSINTLLNIIASGLKVGLTLEHLLSLLGSKSVDDLNAKAIDDHEMLTPIFSSPKAQGPEVCSVSGFWVDRKYKLNSLFQQLIQTLYKAESSTLDFENELVSKATKGLIKTLFQYDSLKDTASILANTLYFKGAWNEPFHTSYTKCENFYALNEDVIEVPYMCSENESYSYATSKGFEILNLPYYGGSGKFSMYIFLPDEKDGLLNLLNQFISDPNLLNLQEIKFEIVEIENLCVPKFKFKFEFGVSNMMERLGLWLNLKVDAEIIEAISNFDDINDAHFSNRLKVFHSCCIDVNEYGTEATSAMAGYEVTNCLYYSSPPINFIAYHLFIFMLREDTTGTLIFLGDVGNPLLND</sequence>
<reference evidence="5" key="1">
    <citation type="submission" date="2016-06" db="EMBL/GenBank/DDBJ databases">
        <title>Parallel loss of symbiosis genes in relatives of nitrogen-fixing non-legume Parasponia.</title>
        <authorList>
            <person name="Van Velzen R."/>
            <person name="Holmer R."/>
            <person name="Bu F."/>
            <person name="Rutten L."/>
            <person name="Van Zeijl A."/>
            <person name="Liu W."/>
            <person name="Santuari L."/>
            <person name="Cao Q."/>
            <person name="Sharma T."/>
            <person name="Shen D."/>
            <person name="Roswanjaya Y."/>
            <person name="Wardhani T."/>
            <person name="Kalhor M.S."/>
            <person name="Jansen J."/>
            <person name="Van den Hoogen J."/>
            <person name="Gungor B."/>
            <person name="Hartog M."/>
            <person name="Hontelez J."/>
            <person name="Verver J."/>
            <person name="Yang W.-C."/>
            <person name="Schijlen E."/>
            <person name="Repin R."/>
            <person name="Schilthuizen M."/>
            <person name="Schranz E."/>
            <person name="Heidstra R."/>
            <person name="Miyata K."/>
            <person name="Fedorova E."/>
            <person name="Kohlen W."/>
            <person name="Bisseling T."/>
            <person name="Smit S."/>
            <person name="Geurts R."/>
        </authorList>
    </citation>
    <scope>NUCLEOTIDE SEQUENCE [LARGE SCALE GENOMIC DNA]</scope>
    <source>
        <strain evidence="5">cv. RG33-2</strain>
    </source>
</reference>
<dbReference type="Proteomes" id="UP000237000">
    <property type="component" value="Unassembled WGS sequence"/>
</dbReference>
<accession>A0A2P5EUD4</accession>
<dbReference type="InterPro" id="IPR023796">
    <property type="entry name" value="Serpin_dom"/>
</dbReference>
<dbReference type="InterPro" id="IPR000215">
    <property type="entry name" value="Serpin_fam"/>
</dbReference>
<dbReference type="InterPro" id="IPR042178">
    <property type="entry name" value="Serpin_sf_1"/>
</dbReference>
<dbReference type="PANTHER" id="PTHR11461">
    <property type="entry name" value="SERINE PROTEASE INHIBITOR, SERPIN"/>
    <property type="match status" value="1"/>
</dbReference>
<dbReference type="InParanoid" id="A0A2P5EUD4"/>
<dbReference type="OrthoDB" id="1063785at2759"/>
<dbReference type="EMBL" id="JXTC01000097">
    <property type="protein sequence ID" value="PON89137.1"/>
    <property type="molecule type" value="Genomic_DNA"/>
</dbReference>
<comment type="similarity">
    <text evidence="1 2">Belongs to the serpin family.</text>
</comment>
<dbReference type="Pfam" id="PF00079">
    <property type="entry name" value="Serpin"/>
    <property type="match status" value="1"/>
</dbReference>
<keyword evidence="5" id="KW-1185">Reference proteome</keyword>
<dbReference type="GO" id="GO:0005615">
    <property type="term" value="C:extracellular space"/>
    <property type="evidence" value="ECO:0007669"/>
    <property type="project" value="InterPro"/>
</dbReference>
<dbReference type="STRING" id="63057.A0A2P5EUD4"/>
<proteinExistence type="inferred from homology"/>
<comment type="caution">
    <text evidence="4">The sequence shown here is derived from an EMBL/GenBank/DDBJ whole genome shotgun (WGS) entry which is preliminary data.</text>
</comment>
<dbReference type="Gene3D" id="2.30.39.10">
    <property type="entry name" value="Alpha-1-antitrypsin, domain 1"/>
    <property type="match status" value="1"/>
</dbReference>
<evidence type="ECO:0000256" key="2">
    <source>
        <dbReference type="RuleBase" id="RU000411"/>
    </source>
</evidence>
<gene>
    <name evidence="4" type="ORF">TorRG33x02_150000</name>
</gene>
<name>A0A2P5EUD4_TREOI</name>
<evidence type="ECO:0000313" key="5">
    <source>
        <dbReference type="Proteomes" id="UP000237000"/>
    </source>
</evidence>
<dbReference type="InterPro" id="IPR036186">
    <property type="entry name" value="Serpin_sf"/>
</dbReference>
<evidence type="ECO:0000256" key="1">
    <source>
        <dbReference type="ARBA" id="ARBA00009500"/>
    </source>
</evidence>
<dbReference type="AlphaFoldDB" id="A0A2P5EUD4"/>
<organism evidence="4 5">
    <name type="scientific">Trema orientale</name>
    <name type="common">Charcoal tree</name>
    <name type="synonym">Celtis orientalis</name>
    <dbReference type="NCBI Taxonomy" id="63057"/>
    <lineage>
        <taxon>Eukaryota</taxon>
        <taxon>Viridiplantae</taxon>
        <taxon>Streptophyta</taxon>
        <taxon>Embryophyta</taxon>
        <taxon>Tracheophyta</taxon>
        <taxon>Spermatophyta</taxon>
        <taxon>Magnoliopsida</taxon>
        <taxon>eudicotyledons</taxon>
        <taxon>Gunneridae</taxon>
        <taxon>Pentapetalae</taxon>
        <taxon>rosids</taxon>
        <taxon>fabids</taxon>
        <taxon>Rosales</taxon>
        <taxon>Cannabaceae</taxon>
        <taxon>Trema</taxon>
    </lineage>
</organism>